<evidence type="ECO:0000313" key="1">
    <source>
        <dbReference type="EMBL" id="SEC71391.1"/>
    </source>
</evidence>
<reference evidence="1 2" key="1">
    <citation type="submission" date="2016-10" db="EMBL/GenBank/DDBJ databases">
        <authorList>
            <person name="de Groot N.N."/>
        </authorList>
    </citation>
    <scope>NUCLEOTIDE SEQUENCE [LARGE SCALE GENOMIC DNA]</scope>
    <source>
        <strain evidence="1 2">DSM 40306</strain>
    </source>
</reference>
<accession>A0A1H4UT10</accession>
<organism evidence="1 2">
    <name type="scientific">Streptomyces misionensis</name>
    <dbReference type="NCBI Taxonomy" id="67331"/>
    <lineage>
        <taxon>Bacteria</taxon>
        <taxon>Bacillati</taxon>
        <taxon>Actinomycetota</taxon>
        <taxon>Actinomycetes</taxon>
        <taxon>Kitasatosporales</taxon>
        <taxon>Streptomycetaceae</taxon>
        <taxon>Streptomyces</taxon>
    </lineage>
</organism>
<sequence length="288" mass="32359">MGRAHREPLGREGVVLRVRGRADPPPLRFEVADAGRLLLRQGARILLLGRVTEGNQGVRLRRYEGYRSPLPPVRSALMREAGDWAHTYARRLEEAPEGPLYEARWHLGVRHWFPPYVWHGEDFVREWPACHLDWSAAGWNGVVPLRRLSPPDAARVKAYRKHARAGTLAPVLLWWVSCLDGWLLLDGHDRAVAALAEGLTPPCVVLTRLSDEEDWRREADGIAEAYRLLVERPAAGEERRRQVVLRAYGDTLGGLPLQEARTRSWPLAGGAPAWDALAARAVFQCPGD</sequence>
<proteinExistence type="predicted"/>
<dbReference type="Proteomes" id="UP000182375">
    <property type="component" value="Unassembled WGS sequence"/>
</dbReference>
<dbReference type="AlphaFoldDB" id="A0A1H4UT10"/>
<dbReference type="GeneID" id="95511862"/>
<protein>
    <submittedName>
        <fullName evidence="1">Uncharacterized protein</fullName>
    </submittedName>
</protein>
<name>A0A1H4UT10_9ACTN</name>
<gene>
    <name evidence="1" type="ORF">SAMN04490357_2705</name>
</gene>
<dbReference type="STRING" id="67331.SAMN04490357_2705"/>
<evidence type="ECO:0000313" key="2">
    <source>
        <dbReference type="Proteomes" id="UP000182375"/>
    </source>
</evidence>
<dbReference type="RefSeq" id="WP_079172326.1">
    <property type="nucleotide sequence ID" value="NZ_FNTD01000004.1"/>
</dbReference>
<dbReference type="EMBL" id="FNTD01000004">
    <property type="protein sequence ID" value="SEC71391.1"/>
    <property type="molecule type" value="Genomic_DNA"/>
</dbReference>